<dbReference type="SMR" id="A0A3L5TT50"/>
<feature type="compositionally biased region" description="Polar residues" evidence="7">
    <location>
        <begin position="22"/>
        <end position="36"/>
    </location>
</feature>
<comment type="caution">
    <text evidence="9">The sequence shown here is derived from an EMBL/GenBank/DDBJ whole genome shotgun (WGS) entry which is preliminary data.</text>
</comment>
<feature type="compositionally biased region" description="Basic and acidic residues" evidence="7">
    <location>
        <begin position="10"/>
        <end position="20"/>
    </location>
</feature>
<dbReference type="Pfam" id="PF25045">
    <property type="entry name" value="vWA_Ro60"/>
    <property type="match status" value="1"/>
</dbReference>
<reference evidence="9 10" key="1">
    <citation type="journal article" date="2016" name="PLoS ONE">
        <title>A First Insight into the Genome of the Filter-Feeder Mussel Mytilus galloprovincialis.</title>
        <authorList>
            <person name="Murgarella M."/>
            <person name="Puiu D."/>
            <person name="Novoa B."/>
            <person name="Figueras A."/>
            <person name="Posada D."/>
            <person name="Canchaya C."/>
        </authorList>
    </citation>
    <scope>NUCLEOTIDE SEQUENCE [LARGE SCALE GENOMIC DNA]</scope>
    <source>
        <tissue evidence="9">Muscle</tissue>
    </source>
</reference>
<feature type="non-terminal residue" evidence="9">
    <location>
        <position position="1"/>
    </location>
</feature>
<evidence type="ECO:0000313" key="9">
    <source>
        <dbReference type="EMBL" id="OPL33120.1"/>
    </source>
</evidence>
<dbReference type="GO" id="GO:1990904">
    <property type="term" value="C:ribonucleoprotein complex"/>
    <property type="evidence" value="ECO:0007669"/>
    <property type="project" value="UniProtKB-KW"/>
</dbReference>
<keyword evidence="5" id="KW-0694">RNA-binding</keyword>
<dbReference type="Gene3D" id="3.40.50.410">
    <property type="entry name" value="von Willebrand factor, type A domain"/>
    <property type="match status" value="1"/>
</dbReference>
<dbReference type="Proteomes" id="UP000266721">
    <property type="component" value="Unassembled WGS sequence"/>
</dbReference>
<dbReference type="InterPro" id="IPR037214">
    <property type="entry name" value="TROVE_dom_sf"/>
</dbReference>
<evidence type="ECO:0000256" key="7">
    <source>
        <dbReference type="SAM" id="MobiDB-lite"/>
    </source>
</evidence>
<dbReference type="AlphaFoldDB" id="A0A3L5TT50"/>
<dbReference type="SUPFAM" id="SSF53300">
    <property type="entry name" value="vWA-like"/>
    <property type="match status" value="1"/>
</dbReference>
<dbReference type="GO" id="GO:0046872">
    <property type="term" value="F:metal ion binding"/>
    <property type="evidence" value="ECO:0007669"/>
    <property type="project" value="UniProtKB-KW"/>
</dbReference>
<keyword evidence="3" id="KW-0963">Cytoplasm</keyword>
<comment type="similarity">
    <text evidence="2">Belongs to the Ro 60 kDa family.</text>
</comment>
<evidence type="ECO:0000256" key="5">
    <source>
        <dbReference type="ARBA" id="ARBA00022884"/>
    </source>
</evidence>
<keyword evidence="10" id="KW-1185">Reference proteome</keyword>
<name>A0A3L5TT50_MYTGA</name>
<dbReference type="InterPro" id="IPR036465">
    <property type="entry name" value="vWFA_dom_sf"/>
</dbReference>
<dbReference type="InterPro" id="IPR008858">
    <property type="entry name" value="TROVE_dom"/>
</dbReference>
<evidence type="ECO:0000256" key="1">
    <source>
        <dbReference type="ARBA" id="ARBA00004496"/>
    </source>
</evidence>
<dbReference type="PANTHER" id="PTHR14202">
    <property type="entry name" value="60 KDA RIBONUCLEOPROTEIN SSA/RO"/>
    <property type="match status" value="1"/>
</dbReference>
<dbReference type="Pfam" id="PF05731">
    <property type="entry name" value="TROVE"/>
    <property type="match status" value="1"/>
</dbReference>
<feature type="region of interest" description="Disordered" evidence="7">
    <location>
        <begin position="1"/>
        <end position="38"/>
    </location>
</feature>
<accession>A0A3L5TT50</accession>
<dbReference type="EMBL" id="KV584749">
    <property type="protein sequence ID" value="OPL33120.1"/>
    <property type="molecule type" value="Genomic_DNA"/>
</dbReference>
<evidence type="ECO:0000256" key="6">
    <source>
        <dbReference type="ARBA" id="ARBA00023274"/>
    </source>
</evidence>
<dbReference type="GO" id="GO:0003723">
    <property type="term" value="F:RNA binding"/>
    <property type="evidence" value="ECO:0007669"/>
    <property type="project" value="UniProtKB-KW"/>
</dbReference>
<evidence type="ECO:0000256" key="2">
    <source>
        <dbReference type="ARBA" id="ARBA00007814"/>
    </source>
</evidence>
<dbReference type="SUPFAM" id="SSF140864">
    <property type="entry name" value="TROVE domain-like"/>
    <property type="match status" value="1"/>
</dbReference>
<evidence type="ECO:0000256" key="4">
    <source>
        <dbReference type="ARBA" id="ARBA00022723"/>
    </source>
</evidence>
<sequence>MEMGNLSKRLQSDHRADHSRPLTVTESTKNSSTMENQIGEIPDEERLWRFLIYGREDGSYFVNKQQTNVVSHFSQHSRSIDRMISANKGMEVVGLIKEVSMCGRAPKQGPLLYALAVCACCNDEPTKKAALYCLKDICRIPTHLFQFVKFTSIQREGSRGWGRAQRKAVSEWYNQAAFQNNPKKLLRLGTKYKKRHGYTHRDLIRLAHVKPKTNHIEFVIQYIVKGMCNSSNFDDSDGMIREAGQFIKGVKQAKECKGNDIDHLISLIRRYNLTREHIPTNLLNSPDVWRALMYEMPMHALIRNLGRISKHELLHPDSPEEQHILEKLLDEKKLRCAKIHPLTILTAWNSYKLGRSIRNESPMEWPVNQTVAEALETTFYKSFSSCVATNKKILLAIDGSQEMIKPVVDLQQVSARSAAVAVALLMSRVESLTEFVLVSDSVSPVDVLPYDNLETASFKFSTSECACLSDEASNPMEWAMTNSKQYDAIVFFTTCATNGGNNFNEAMRQYRCRLGLPSTRLVVVAMTSNNNSITNPDDIYMLNVVGFDTNAMKVITEFIR</sequence>
<comment type="subcellular location">
    <subcellularLocation>
        <location evidence="1">Cytoplasm</location>
    </subcellularLocation>
</comment>
<dbReference type="PROSITE" id="PS50988">
    <property type="entry name" value="TROVE"/>
    <property type="match status" value="1"/>
</dbReference>
<protein>
    <recommendedName>
        <fullName evidence="8">TROVE domain-containing protein</fullName>
    </recommendedName>
</protein>
<evidence type="ECO:0000313" key="10">
    <source>
        <dbReference type="Proteomes" id="UP000266721"/>
    </source>
</evidence>
<organism evidence="9 10">
    <name type="scientific">Mytilus galloprovincialis</name>
    <name type="common">Mediterranean mussel</name>
    <dbReference type="NCBI Taxonomy" id="29158"/>
    <lineage>
        <taxon>Eukaryota</taxon>
        <taxon>Metazoa</taxon>
        <taxon>Spiralia</taxon>
        <taxon>Lophotrochozoa</taxon>
        <taxon>Mollusca</taxon>
        <taxon>Bivalvia</taxon>
        <taxon>Autobranchia</taxon>
        <taxon>Pteriomorphia</taxon>
        <taxon>Mytilida</taxon>
        <taxon>Mytiloidea</taxon>
        <taxon>Mytilidae</taxon>
        <taxon>Mytilinae</taxon>
        <taxon>Mytilus</taxon>
    </lineage>
</organism>
<keyword evidence="4" id="KW-0479">Metal-binding</keyword>
<dbReference type="InterPro" id="IPR056800">
    <property type="entry name" value="vWA_Ro60"/>
</dbReference>
<dbReference type="PANTHER" id="PTHR14202:SF0">
    <property type="entry name" value="RNA-BINDING PROTEIN RO60"/>
    <property type="match status" value="1"/>
</dbReference>
<dbReference type="InterPro" id="IPR040322">
    <property type="entry name" value="TROVE2"/>
</dbReference>
<keyword evidence="6" id="KW-0687">Ribonucleoprotein</keyword>
<gene>
    <name evidence="9" type="ORF">AM593_04240</name>
</gene>
<proteinExistence type="inferred from homology"/>
<feature type="domain" description="TROVE" evidence="8">
    <location>
        <begin position="30"/>
        <end position="391"/>
    </location>
</feature>
<evidence type="ECO:0000256" key="3">
    <source>
        <dbReference type="ARBA" id="ARBA00022490"/>
    </source>
</evidence>
<evidence type="ECO:0000259" key="8">
    <source>
        <dbReference type="PROSITE" id="PS50988"/>
    </source>
</evidence>
<dbReference type="GO" id="GO:0005737">
    <property type="term" value="C:cytoplasm"/>
    <property type="evidence" value="ECO:0007669"/>
    <property type="project" value="UniProtKB-SubCell"/>
</dbReference>